<dbReference type="PANTHER" id="PTHR42811">
    <property type="entry name" value="SERINE ACETYLTRANSFERASE"/>
    <property type="match status" value="1"/>
</dbReference>
<dbReference type="SUPFAM" id="SSF51161">
    <property type="entry name" value="Trimeric LpxA-like enzymes"/>
    <property type="match status" value="1"/>
</dbReference>
<gene>
    <name evidence="14" type="ORF">HMPREF0446_01543</name>
</gene>
<dbReference type="OrthoDB" id="9801456at2"/>
<dbReference type="Gene3D" id="1.10.3130.10">
    <property type="entry name" value="serine acetyltransferase, domain 1"/>
    <property type="match status" value="1"/>
</dbReference>
<dbReference type="GO" id="GO:0009001">
    <property type="term" value="F:serine O-acetyltransferase activity"/>
    <property type="evidence" value="ECO:0007669"/>
    <property type="project" value="UniProtKB-EC"/>
</dbReference>
<dbReference type="AlphaFoldDB" id="D0BNK8"/>
<dbReference type="CDD" id="cd03354">
    <property type="entry name" value="LbH_SAT"/>
    <property type="match status" value="1"/>
</dbReference>
<dbReference type="EMBL" id="ACRF02000001">
    <property type="protein sequence ID" value="EEW92473.1"/>
    <property type="molecule type" value="Genomic_DNA"/>
</dbReference>
<evidence type="ECO:0000256" key="12">
    <source>
        <dbReference type="ARBA" id="ARBA00049486"/>
    </source>
</evidence>
<dbReference type="HOGENOM" id="CLU_051638_10_1_9"/>
<evidence type="ECO:0000256" key="3">
    <source>
        <dbReference type="ARBA" id="ARBA00007274"/>
    </source>
</evidence>
<dbReference type="UniPathway" id="UPA00136">
    <property type="reaction ID" value="UER00199"/>
</dbReference>
<comment type="catalytic activity">
    <reaction evidence="12 13">
        <text>L-serine + acetyl-CoA = O-acetyl-L-serine + CoA</text>
        <dbReference type="Rhea" id="RHEA:24560"/>
        <dbReference type="ChEBI" id="CHEBI:33384"/>
        <dbReference type="ChEBI" id="CHEBI:57287"/>
        <dbReference type="ChEBI" id="CHEBI:57288"/>
        <dbReference type="ChEBI" id="CHEBI:58340"/>
        <dbReference type="EC" id="2.3.1.30"/>
    </reaction>
</comment>
<dbReference type="eggNOG" id="COG1045">
    <property type="taxonomic scope" value="Bacteria"/>
</dbReference>
<dbReference type="InterPro" id="IPR042122">
    <property type="entry name" value="Ser_AcTrfase_N_sf"/>
</dbReference>
<evidence type="ECO:0000256" key="4">
    <source>
        <dbReference type="ARBA" id="ARBA00013266"/>
    </source>
</evidence>
<evidence type="ECO:0000256" key="13">
    <source>
        <dbReference type="PIRNR" id="PIRNR000441"/>
    </source>
</evidence>
<dbReference type="RefSeq" id="WP_006703819.1">
    <property type="nucleotide sequence ID" value="NZ_KI391971.1"/>
</dbReference>
<dbReference type="GO" id="GO:0005737">
    <property type="term" value="C:cytoplasm"/>
    <property type="evidence" value="ECO:0007669"/>
    <property type="project" value="UniProtKB-SubCell"/>
</dbReference>
<organism evidence="14 15">
    <name type="scientific">Granulicatella elegans ATCC 700633</name>
    <dbReference type="NCBI Taxonomy" id="626369"/>
    <lineage>
        <taxon>Bacteria</taxon>
        <taxon>Bacillati</taxon>
        <taxon>Bacillota</taxon>
        <taxon>Bacilli</taxon>
        <taxon>Lactobacillales</taxon>
        <taxon>Carnobacteriaceae</taxon>
        <taxon>Granulicatella</taxon>
    </lineage>
</organism>
<dbReference type="InterPro" id="IPR001451">
    <property type="entry name" value="Hexapep"/>
</dbReference>
<keyword evidence="10" id="KW-0198">Cysteine biosynthesis</keyword>
<evidence type="ECO:0000256" key="11">
    <source>
        <dbReference type="ARBA" id="ARBA00023315"/>
    </source>
</evidence>
<evidence type="ECO:0000256" key="7">
    <source>
        <dbReference type="ARBA" id="ARBA00022605"/>
    </source>
</evidence>
<evidence type="ECO:0000256" key="2">
    <source>
        <dbReference type="ARBA" id="ARBA00004876"/>
    </source>
</evidence>
<dbReference type="InterPro" id="IPR005881">
    <property type="entry name" value="Ser_O-AcTrfase"/>
</dbReference>
<keyword evidence="11 13" id="KW-0012">Acyltransferase</keyword>
<dbReference type="InterPro" id="IPR011004">
    <property type="entry name" value="Trimer_LpxA-like_sf"/>
</dbReference>
<comment type="subcellular location">
    <subcellularLocation>
        <location evidence="1">Cytoplasm</location>
    </subcellularLocation>
</comment>
<dbReference type="Proteomes" id="UP000002939">
    <property type="component" value="Unassembled WGS sequence"/>
</dbReference>
<dbReference type="STRING" id="626369.HMPREF0446_01543"/>
<dbReference type="NCBIfam" id="NF041874">
    <property type="entry name" value="EPS_EpsC"/>
    <property type="match status" value="1"/>
</dbReference>
<dbReference type="FunFam" id="1.10.3130.10:FF:000003">
    <property type="entry name" value="Serine acetyltransferase"/>
    <property type="match status" value="1"/>
</dbReference>
<evidence type="ECO:0000256" key="9">
    <source>
        <dbReference type="ARBA" id="ARBA00022737"/>
    </source>
</evidence>
<keyword evidence="9" id="KW-0677">Repeat</keyword>
<evidence type="ECO:0000256" key="10">
    <source>
        <dbReference type="ARBA" id="ARBA00023192"/>
    </source>
</evidence>
<accession>D0BNK8</accession>
<evidence type="ECO:0000313" key="15">
    <source>
        <dbReference type="Proteomes" id="UP000002939"/>
    </source>
</evidence>
<proteinExistence type="inferred from homology"/>
<keyword evidence="8 13" id="KW-0808">Transferase</keyword>
<keyword evidence="7" id="KW-0028">Amino-acid biosynthesis</keyword>
<reference evidence="14" key="1">
    <citation type="submission" date="2009-09" db="EMBL/GenBank/DDBJ databases">
        <authorList>
            <consortium name="The Broad Institute Genome Sequencing Platform"/>
            <person name="Ward D."/>
            <person name="Feldgarden M."/>
            <person name="Earl A."/>
            <person name="Young S.K."/>
            <person name="Zeng Q."/>
            <person name="Koehrsen M."/>
            <person name="Alvarado L."/>
            <person name="Berlin A."/>
            <person name="Bochicchio J."/>
            <person name="Borenstein D."/>
            <person name="Chapman S.B."/>
            <person name="Chen Z."/>
            <person name="Engels R."/>
            <person name="Freedman E."/>
            <person name="Gellesch M."/>
            <person name="Goldberg J."/>
            <person name="Griggs A."/>
            <person name="Gujja S."/>
            <person name="Heilman E."/>
            <person name="Heiman D."/>
            <person name="Hepburn T."/>
            <person name="Howarth C."/>
            <person name="Jen D."/>
            <person name="Larson L."/>
            <person name="Lewis B."/>
            <person name="Mehta T."/>
            <person name="Park D."/>
            <person name="Pearson M."/>
            <person name="Roberts A."/>
            <person name="Saif S."/>
            <person name="Shea T."/>
            <person name="Shenoy N."/>
            <person name="Sisk P."/>
            <person name="Stolte C."/>
            <person name="Sykes S."/>
            <person name="Thomson T."/>
            <person name="Walk T."/>
            <person name="White J."/>
            <person name="Yandava C."/>
            <person name="Sibley C.D."/>
            <person name="Field T.R."/>
            <person name="Grinwis M."/>
            <person name="Eshaghurshan C.S."/>
            <person name="Surette M.G."/>
            <person name="Haas B."/>
            <person name="Nusbaum C."/>
            <person name="Birren B."/>
        </authorList>
    </citation>
    <scope>NUCLEOTIDE SEQUENCE [LARGE SCALE GENOMIC DNA]</scope>
    <source>
        <strain evidence="14">ATCC 700633</strain>
    </source>
</reference>
<name>D0BNK8_9LACT</name>
<dbReference type="FunFam" id="2.160.10.10:FF:000007">
    <property type="entry name" value="Serine acetyltransferase"/>
    <property type="match status" value="1"/>
</dbReference>
<dbReference type="Gene3D" id="2.160.10.10">
    <property type="entry name" value="Hexapeptide repeat proteins"/>
    <property type="match status" value="1"/>
</dbReference>
<dbReference type="NCBIfam" id="TIGR01172">
    <property type="entry name" value="cysE"/>
    <property type="match status" value="1"/>
</dbReference>
<reference evidence="14" key="2">
    <citation type="submission" date="2011-10" db="EMBL/GenBank/DDBJ databases">
        <title>The Genome Sequence of Granulicatella elegans ATCC 700633.</title>
        <authorList>
            <consortium name="The Broad Institute Genome Sequencing Platform"/>
            <consortium name="The Broad Institute Genome Sequencing Center for Infectious Disease"/>
            <person name="Earl A."/>
            <person name="Ward D."/>
            <person name="Feldgarden M."/>
            <person name="Gevers D."/>
            <person name="Sibley C.D."/>
            <person name="Field T.R."/>
            <person name="Grinwis M."/>
            <person name="Eshaghurshan C.S."/>
            <person name="Surette M.G."/>
            <person name="Young S.K."/>
            <person name="Zeng Q."/>
            <person name="Gargeya S."/>
            <person name="Fitzgerald M."/>
            <person name="Haas B."/>
            <person name="Abouelleil A."/>
            <person name="Alvarado L."/>
            <person name="Arachchi H.M."/>
            <person name="Berlin A."/>
            <person name="Brown A."/>
            <person name="Chapman S.B."/>
            <person name="Chen Z."/>
            <person name="Dunbar C."/>
            <person name="Freedman E."/>
            <person name="Gearin G."/>
            <person name="Goldberg J."/>
            <person name="Griggs A."/>
            <person name="Gujja S."/>
            <person name="Heiman D."/>
            <person name="Howarth C."/>
            <person name="Larson L."/>
            <person name="Lui A."/>
            <person name="MacDonald P.J.P."/>
            <person name="Montmayeur A."/>
            <person name="Murphy C."/>
            <person name="Neiman D."/>
            <person name="Pearson M."/>
            <person name="Priest M."/>
            <person name="Roberts A."/>
            <person name="Saif S."/>
            <person name="Shea T."/>
            <person name="Shenoy N."/>
            <person name="Sisk P."/>
            <person name="Stolte C."/>
            <person name="Sykes S."/>
            <person name="Wortman J."/>
            <person name="Nusbaum C."/>
            <person name="Birren B."/>
        </authorList>
    </citation>
    <scope>NUCLEOTIDE SEQUENCE [LARGE SCALE GENOMIC DNA]</scope>
    <source>
        <strain evidence="14">ATCC 700633</strain>
    </source>
</reference>
<comment type="caution">
    <text evidence="14">The sequence shown here is derived from an EMBL/GenBank/DDBJ whole genome shotgun (WGS) entry which is preliminary data.</text>
</comment>
<dbReference type="Pfam" id="PF00132">
    <property type="entry name" value="Hexapep"/>
    <property type="match status" value="1"/>
</dbReference>
<dbReference type="InterPro" id="IPR045304">
    <property type="entry name" value="LbH_SAT"/>
</dbReference>
<dbReference type="EC" id="2.3.1.30" evidence="4 13"/>
<keyword evidence="15" id="KW-1185">Reference proteome</keyword>
<sequence length="190" mass="20729">MGRFQEDMETYKKNDPAARSSLEIILTYPGYHATVLHRLAHWLHTTCRCRLLARMLSTFSRFFTGIEIHPAAQIGRRFFIDHGMGIVIGETAIIGDDVKMFHGVTLGGTGKQTGKRHPTIEDGVLLSAHVQVIGPVTIGEGAKIGAAAVVLSDIPAHTTAVGLPAKVVRIHSKEEREITELYGGNYDSSI</sequence>
<evidence type="ECO:0000313" key="14">
    <source>
        <dbReference type="EMBL" id="EEW92473.1"/>
    </source>
</evidence>
<keyword evidence="6" id="KW-0963">Cytoplasm</keyword>
<dbReference type="GO" id="GO:0006535">
    <property type="term" value="P:cysteine biosynthetic process from serine"/>
    <property type="evidence" value="ECO:0007669"/>
    <property type="project" value="InterPro"/>
</dbReference>
<evidence type="ECO:0000256" key="6">
    <source>
        <dbReference type="ARBA" id="ARBA00022490"/>
    </source>
</evidence>
<dbReference type="InterPro" id="IPR053376">
    <property type="entry name" value="Serine_acetyltransferase"/>
</dbReference>
<protein>
    <recommendedName>
        <fullName evidence="5 13">Serine acetyltransferase</fullName>
        <ecNumber evidence="4 13">2.3.1.30</ecNumber>
    </recommendedName>
</protein>
<comment type="similarity">
    <text evidence="3 13">Belongs to the transferase hexapeptide repeat family.</text>
</comment>
<comment type="pathway">
    <text evidence="2">Amino-acid biosynthesis; L-cysteine biosynthesis; L-cysteine from L-serine: step 1/2.</text>
</comment>
<evidence type="ECO:0000256" key="1">
    <source>
        <dbReference type="ARBA" id="ARBA00004496"/>
    </source>
</evidence>
<evidence type="ECO:0000256" key="8">
    <source>
        <dbReference type="ARBA" id="ARBA00022679"/>
    </source>
</evidence>
<evidence type="ECO:0000256" key="5">
    <source>
        <dbReference type="ARBA" id="ARBA00018522"/>
    </source>
</evidence>
<dbReference type="PIRSF" id="PIRSF000441">
    <property type="entry name" value="CysE"/>
    <property type="match status" value="1"/>
</dbReference>